<dbReference type="PANTHER" id="PTHR45436">
    <property type="entry name" value="SENSOR HISTIDINE KINASE YKOH"/>
    <property type="match status" value="1"/>
</dbReference>
<evidence type="ECO:0000256" key="7">
    <source>
        <dbReference type="SAM" id="Phobius"/>
    </source>
</evidence>
<comment type="caution">
    <text evidence="9">The sequence shown here is derived from an EMBL/GenBank/DDBJ whole genome shotgun (WGS) entry which is preliminary data.</text>
</comment>
<dbReference type="Gene3D" id="3.30.565.10">
    <property type="entry name" value="Histidine kinase-like ATPase, C-terminal domain"/>
    <property type="match status" value="1"/>
</dbReference>
<keyword evidence="4" id="KW-0808">Transferase</keyword>
<keyword evidence="10" id="KW-1185">Reference proteome</keyword>
<name>A0A8J3N9P4_9ACTN</name>
<dbReference type="GO" id="GO:0004673">
    <property type="term" value="F:protein histidine kinase activity"/>
    <property type="evidence" value="ECO:0007669"/>
    <property type="project" value="UniProtKB-EC"/>
</dbReference>
<feature type="transmembrane region" description="Helical" evidence="7">
    <location>
        <begin position="61"/>
        <end position="82"/>
    </location>
</feature>
<evidence type="ECO:0000259" key="8">
    <source>
        <dbReference type="Pfam" id="PF02518"/>
    </source>
</evidence>
<dbReference type="PANTHER" id="PTHR45436:SF5">
    <property type="entry name" value="SENSOR HISTIDINE KINASE TRCS"/>
    <property type="match status" value="1"/>
</dbReference>
<evidence type="ECO:0000313" key="9">
    <source>
        <dbReference type="EMBL" id="GID11524.1"/>
    </source>
</evidence>
<sequence>MLPVRALPLPLAKGAQNVGVSPKFTATMRGRAITMATLVTIWLFIVLGVAIWIAFRAHLSTIGWTLVFVGFPVTLAIDLVWITQAPRHVITSLRKLAILAENLAAALNDSIERLHRREPVADTLPVEFSGWTMDEFGQLGRRLHDGTQANLSTMIQAMRGETQSRVGIKIARRSSEINRRALDLLYHFPDMDSLTADQAHALDQIDKALVEWRRYNDTVLFMSDEPLPRVMPEPESLETALRAAEEESTLPPGDDRIDIIVPRDVHTVAVGPEIYLHLVHLLTELLNNSIRSTRQGQKAAIKVRATDEGTFVKITIEDLGEGFPDGADGDRVIRANNEKIARAPHLSTFDPDHTGLDLVGRIAGRLGIGVTLGRSPYGGALVDVTIPKTVLDTRAATPPTEPPGPRLAVVPDIGWPQPRP</sequence>
<reference evidence="9" key="1">
    <citation type="submission" date="2021-01" db="EMBL/GenBank/DDBJ databases">
        <title>Whole genome shotgun sequence of Actinocatenispora rupis NBRC 107355.</title>
        <authorList>
            <person name="Komaki H."/>
            <person name="Tamura T."/>
        </authorList>
    </citation>
    <scope>NUCLEOTIDE SEQUENCE</scope>
    <source>
        <strain evidence="9">NBRC 107355</strain>
    </source>
</reference>
<dbReference type="AlphaFoldDB" id="A0A8J3N9P4"/>
<evidence type="ECO:0000256" key="2">
    <source>
        <dbReference type="ARBA" id="ARBA00012438"/>
    </source>
</evidence>
<protein>
    <recommendedName>
        <fullName evidence="2">histidine kinase</fullName>
        <ecNumber evidence="2">2.7.13.3</ecNumber>
    </recommendedName>
</protein>
<evidence type="ECO:0000313" key="10">
    <source>
        <dbReference type="Proteomes" id="UP000612808"/>
    </source>
</evidence>
<keyword evidence="3" id="KW-0597">Phosphoprotein</keyword>
<feature type="region of interest" description="Disordered" evidence="6">
    <location>
        <begin position="394"/>
        <end position="420"/>
    </location>
</feature>
<proteinExistence type="predicted"/>
<keyword evidence="5" id="KW-0418">Kinase</keyword>
<evidence type="ECO:0000256" key="6">
    <source>
        <dbReference type="SAM" id="MobiDB-lite"/>
    </source>
</evidence>
<gene>
    <name evidence="9" type="ORF">Aru02nite_24130</name>
</gene>
<feature type="domain" description="Histidine kinase/HSP90-like ATPase" evidence="8">
    <location>
        <begin position="276"/>
        <end position="389"/>
    </location>
</feature>
<evidence type="ECO:0000256" key="1">
    <source>
        <dbReference type="ARBA" id="ARBA00000085"/>
    </source>
</evidence>
<keyword evidence="7" id="KW-0472">Membrane</keyword>
<dbReference type="EMBL" id="BOMB01000012">
    <property type="protein sequence ID" value="GID11524.1"/>
    <property type="molecule type" value="Genomic_DNA"/>
</dbReference>
<evidence type="ECO:0000256" key="5">
    <source>
        <dbReference type="ARBA" id="ARBA00022777"/>
    </source>
</evidence>
<keyword evidence="7" id="KW-0812">Transmembrane</keyword>
<organism evidence="9 10">
    <name type="scientific">Actinocatenispora rupis</name>
    <dbReference type="NCBI Taxonomy" id="519421"/>
    <lineage>
        <taxon>Bacteria</taxon>
        <taxon>Bacillati</taxon>
        <taxon>Actinomycetota</taxon>
        <taxon>Actinomycetes</taxon>
        <taxon>Micromonosporales</taxon>
        <taxon>Micromonosporaceae</taxon>
        <taxon>Actinocatenispora</taxon>
    </lineage>
</organism>
<dbReference type="Proteomes" id="UP000612808">
    <property type="component" value="Unassembled WGS sequence"/>
</dbReference>
<dbReference type="GO" id="GO:0000160">
    <property type="term" value="P:phosphorelay signal transduction system"/>
    <property type="evidence" value="ECO:0007669"/>
    <property type="project" value="TreeGrafter"/>
</dbReference>
<dbReference type="EC" id="2.7.13.3" evidence="2"/>
<dbReference type="SUPFAM" id="SSF55874">
    <property type="entry name" value="ATPase domain of HSP90 chaperone/DNA topoisomerase II/histidine kinase"/>
    <property type="match status" value="1"/>
</dbReference>
<dbReference type="InterPro" id="IPR050428">
    <property type="entry name" value="TCS_sensor_his_kinase"/>
</dbReference>
<comment type="catalytic activity">
    <reaction evidence="1">
        <text>ATP + protein L-histidine = ADP + protein N-phospho-L-histidine.</text>
        <dbReference type="EC" id="2.7.13.3"/>
    </reaction>
</comment>
<dbReference type="InterPro" id="IPR003594">
    <property type="entry name" value="HATPase_dom"/>
</dbReference>
<evidence type="ECO:0000256" key="4">
    <source>
        <dbReference type="ARBA" id="ARBA00022679"/>
    </source>
</evidence>
<feature type="transmembrane region" description="Helical" evidence="7">
    <location>
        <begin position="32"/>
        <end position="55"/>
    </location>
</feature>
<dbReference type="InterPro" id="IPR036890">
    <property type="entry name" value="HATPase_C_sf"/>
</dbReference>
<dbReference type="GO" id="GO:0005886">
    <property type="term" value="C:plasma membrane"/>
    <property type="evidence" value="ECO:0007669"/>
    <property type="project" value="TreeGrafter"/>
</dbReference>
<dbReference type="Pfam" id="PF02518">
    <property type="entry name" value="HATPase_c"/>
    <property type="match status" value="1"/>
</dbReference>
<accession>A0A8J3N9P4</accession>
<evidence type="ECO:0000256" key="3">
    <source>
        <dbReference type="ARBA" id="ARBA00022553"/>
    </source>
</evidence>
<keyword evidence="7" id="KW-1133">Transmembrane helix</keyword>